<dbReference type="Pfam" id="PF10545">
    <property type="entry name" value="MADF_DNA_bdg"/>
    <property type="match status" value="1"/>
</dbReference>
<keyword evidence="3" id="KW-1185">Reference proteome</keyword>
<dbReference type="Proteomes" id="UP000770717">
    <property type="component" value="Unassembled WGS sequence"/>
</dbReference>
<comment type="caution">
    <text evidence="2">The sequence shown here is derived from an EMBL/GenBank/DDBJ whole genome shotgun (WGS) entry which is preliminary data.</text>
</comment>
<feature type="domain" description="MADF" evidence="1">
    <location>
        <begin position="3"/>
        <end position="106"/>
    </location>
</feature>
<protein>
    <recommendedName>
        <fullName evidence="1">MADF domain-containing protein</fullName>
    </recommendedName>
</protein>
<gene>
    <name evidence="2" type="ORF">GDO78_019891</name>
</gene>
<dbReference type="EMBL" id="WNTK01000450">
    <property type="protein sequence ID" value="KAG9469690.1"/>
    <property type="molecule type" value="Genomic_DNA"/>
</dbReference>
<dbReference type="AlphaFoldDB" id="A0A8J6EII1"/>
<evidence type="ECO:0000313" key="3">
    <source>
        <dbReference type="Proteomes" id="UP000770717"/>
    </source>
</evidence>
<dbReference type="OrthoDB" id="6616165at2759"/>
<accession>A0A8J6EII1</accession>
<proteinExistence type="predicted"/>
<sequence length="109" mass="12326">MGKLVAMMQDFPSIWDSNSPEYLNKNRKEQSWLQLSAQVYGDAWTNAIEAEKKNVLTEIKSRWRSARKKLHGSTMPTKTSAHRVKACCQNNLTVLAQARGTKRSLGVGF</sequence>
<dbReference type="PROSITE" id="PS51029">
    <property type="entry name" value="MADF"/>
    <property type="match status" value="1"/>
</dbReference>
<evidence type="ECO:0000259" key="1">
    <source>
        <dbReference type="PROSITE" id="PS51029"/>
    </source>
</evidence>
<organism evidence="2 3">
    <name type="scientific">Eleutherodactylus coqui</name>
    <name type="common">Puerto Rican coqui</name>
    <dbReference type="NCBI Taxonomy" id="57060"/>
    <lineage>
        <taxon>Eukaryota</taxon>
        <taxon>Metazoa</taxon>
        <taxon>Chordata</taxon>
        <taxon>Craniata</taxon>
        <taxon>Vertebrata</taxon>
        <taxon>Euteleostomi</taxon>
        <taxon>Amphibia</taxon>
        <taxon>Batrachia</taxon>
        <taxon>Anura</taxon>
        <taxon>Neobatrachia</taxon>
        <taxon>Hyloidea</taxon>
        <taxon>Eleutherodactylidae</taxon>
        <taxon>Eleutherodactylinae</taxon>
        <taxon>Eleutherodactylus</taxon>
        <taxon>Eleutherodactylus</taxon>
    </lineage>
</organism>
<dbReference type="InterPro" id="IPR006578">
    <property type="entry name" value="MADF-dom"/>
</dbReference>
<name>A0A8J6EII1_ELECQ</name>
<reference evidence="2" key="1">
    <citation type="thesis" date="2020" institute="ProQuest LLC" country="789 East Eisenhower Parkway, Ann Arbor, MI, USA">
        <title>Comparative Genomics and Chromosome Evolution.</title>
        <authorList>
            <person name="Mudd A.B."/>
        </authorList>
    </citation>
    <scope>NUCLEOTIDE SEQUENCE</scope>
    <source>
        <strain evidence="2">HN-11 Male</strain>
        <tissue evidence="2">Kidney and liver</tissue>
    </source>
</reference>
<evidence type="ECO:0000313" key="2">
    <source>
        <dbReference type="EMBL" id="KAG9469690.1"/>
    </source>
</evidence>